<keyword evidence="1" id="KW-0548">Nucleotidyltransferase</keyword>
<comment type="caution">
    <text evidence="1">The sequence shown here is derived from an EMBL/GenBank/DDBJ whole genome shotgun (WGS) entry which is preliminary data.</text>
</comment>
<dbReference type="AlphaFoldDB" id="A0A840KEA4"/>
<evidence type="ECO:0000313" key="1">
    <source>
        <dbReference type="EMBL" id="MBB4805282.1"/>
    </source>
</evidence>
<accession>A0A840KEA4</accession>
<dbReference type="Proteomes" id="UP000592180">
    <property type="component" value="Unassembled WGS sequence"/>
</dbReference>
<proteinExistence type="predicted"/>
<organism evidence="1 2">
    <name type="scientific">Chryseobacterium defluvii</name>
    <dbReference type="NCBI Taxonomy" id="160396"/>
    <lineage>
        <taxon>Bacteria</taxon>
        <taxon>Pseudomonadati</taxon>
        <taxon>Bacteroidota</taxon>
        <taxon>Flavobacteriia</taxon>
        <taxon>Flavobacteriales</taxon>
        <taxon>Weeksellaceae</taxon>
        <taxon>Chryseobacterium group</taxon>
        <taxon>Chryseobacterium</taxon>
    </lineage>
</organism>
<evidence type="ECO:0000313" key="2">
    <source>
        <dbReference type="Proteomes" id="UP000592180"/>
    </source>
</evidence>
<name>A0A840KEA4_9FLAO</name>
<reference evidence="1 2" key="1">
    <citation type="submission" date="2020-08" db="EMBL/GenBank/DDBJ databases">
        <title>Functional genomics of gut bacteria from endangered species of beetles.</title>
        <authorList>
            <person name="Carlos-Shanley C."/>
        </authorList>
    </citation>
    <scope>NUCLEOTIDE SEQUENCE [LARGE SCALE GENOMIC DNA]</scope>
    <source>
        <strain evidence="1 2">S00151</strain>
    </source>
</reference>
<gene>
    <name evidence="1" type="ORF">HNP38_000554</name>
</gene>
<dbReference type="GO" id="GO:0003887">
    <property type="term" value="F:DNA-directed DNA polymerase activity"/>
    <property type="evidence" value="ECO:0007669"/>
    <property type="project" value="UniProtKB-EC"/>
</dbReference>
<dbReference type="EC" id="2.7.7.7" evidence="1"/>
<sequence length="129" mass="15420">MARTENLPQHHFTETDLQMEWNLLLKQLQSKDVFVYNAIKAFKLVKADENVIRVLYPSDSAKVEFDKISGDFFNHFRRKVHNHAIEIEYKKDHENLKIEIMTKKKVFEKLVEKNPLLKDLDDLMKFDLT</sequence>
<keyword evidence="2" id="KW-1185">Reference proteome</keyword>
<protein>
    <submittedName>
        <fullName evidence="1">DNA polymerase-3 subunit gamma/tau</fullName>
        <ecNumber evidence="1">2.7.7.7</ecNumber>
    </submittedName>
</protein>
<dbReference type="RefSeq" id="WP_317166693.1">
    <property type="nucleotide sequence ID" value="NZ_JACHLE010000001.1"/>
</dbReference>
<keyword evidence="1" id="KW-0808">Transferase</keyword>
<dbReference type="EMBL" id="JACHLE010000001">
    <property type="protein sequence ID" value="MBB4805282.1"/>
    <property type="molecule type" value="Genomic_DNA"/>
</dbReference>